<dbReference type="RefSeq" id="WP_341365607.1">
    <property type="nucleotide sequence ID" value="NZ_CP150951.2"/>
</dbReference>
<dbReference type="InterPro" id="IPR002477">
    <property type="entry name" value="Peptidoglycan-bd-like"/>
</dbReference>
<dbReference type="Gene3D" id="1.10.101.10">
    <property type="entry name" value="PGBD-like superfamily/PGBD"/>
    <property type="match status" value="1"/>
</dbReference>
<dbReference type="Pfam" id="PF13365">
    <property type="entry name" value="Trypsin_2"/>
    <property type="match status" value="1"/>
</dbReference>
<keyword evidence="5" id="KW-1185">Reference proteome</keyword>
<dbReference type="SUPFAM" id="SSF50494">
    <property type="entry name" value="Trypsin-like serine proteases"/>
    <property type="match status" value="1"/>
</dbReference>
<protein>
    <submittedName>
        <fullName evidence="4">Trypsin-like peptidase domain-containing protein</fullName>
    </submittedName>
</protein>
<sequence>MFKAIATIIMLVVSTLSAHAQDNFWVQIEAQQTLRSAQDRARDYARRLDDIHGYYIDDGFYGIFIGPYNEEDAQAALQRLLAQGAIPRDSFVYNGRWLRQQFWPIGGGAPTPATVPDAAPAEEPVAPPPASTPDISALPADPPLIASDETLDEARASEAALERGEKEELQKALQWAGYYTAAIDGSFGGGTRRAMQAWQDANNMEPTGVLTTRQRELLIRQYNQVLRGLNLRLVRDNASGIQMDIPTDVVAFSEYRPPFVRFEASGDIDDALVLFISQLGDEGRLIGLYEVMQVLQIIPPQGPREINADGFVIEGIGNGIHSYTSVTLVDGEIKGFTLVWPEGDEARRSRMLAVMQDSFERLPGTLDPSIVPATEDQAIDMVAGLAVRQPRLSRSGFYVDDAGTVVTTPEVLDSCTDLTFDRETDAEVVASDPDLGIAVLRPVEALAPIGIAAFQTALPRLQDQVAVAGYPFNGVLSAPTLTFGQVVDIRGLTGNEDIKRLSILPQPSDAGGPVFDQSGAVLGMLLPRQDGNTRVLPPEVNFSVDASEIVDFLEAQEITARTVGVSPAISPVALTRRAADITVLVSCW</sequence>
<evidence type="ECO:0000256" key="1">
    <source>
        <dbReference type="SAM" id="MobiDB-lite"/>
    </source>
</evidence>
<dbReference type="Proteomes" id="UP001440612">
    <property type="component" value="Chromosome"/>
</dbReference>
<accession>A0ABZ2UZ98</accession>
<dbReference type="Gene3D" id="2.40.10.120">
    <property type="match status" value="1"/>
</dbReference>
<organism evidence="4 5">
    <name type="scientific">Yoonia phaeophyticola</name>
    <dbReference type="NCBI Taxonomy" id="3137369"/>
    <lineage>
        <taxon>Bacteria</taxon>
        <taxon>Pseudomonadati</taxon>
        <taxon>Pseudomonadota</taxon>
        <taxon>Alphaproteobacteria</taxon>
        <taxon>Rhodobacterales</taxon>
        <taxon>Paracoccaceae</taxon>
        <taxon>Yoonia</taxon>
    </lineage>
</organism>
<evidence type="ECO:0000313" key="4">
    <source>
        <dbReference type="EMBL" id="WZC47487.1"/>
    </source>
</evidence>
<keyword evidence="2" id="KW-0732">Signal</keyword>
<reference evidence="5" key="1">
    <citation type="submission" date="2024-04" db="EMBL/GenBank/DDBJ databases">
        <title>Phylogenomic analyses of a clade within the roseobacter group suggest taxonomic reassignments of species of the genera Aestuariivita, Citreicella, Loktanella, Nautella, Pelagibaca, Ruegeria, Thalassobius, Thiobacimonas and Tropicibacter, and the proposal o.</title>
        <authorList>
            <person name="Jeon C.O."/>
        </authorList>
    </citation>
    <scope>NUCLEOTIDE SEQUENCE [LARGE SCALE GENOMIC DNA]</scope>
    <source>
        <strain evidence="5">BS5-3</strain>
    </source>
</reference>
<dbReference type="SUPFAM" id="SSF47090">
    <property type="entry name" value="PGBD-like"/>
    <property type="match status" value="1"/>
</dbReference>
<evidence type="ECO:0000256" key="2">
    <source>
        <dbReference type="SAM" id="SignalP"/>
    </source>
</evidence>
<name>A0ABZ2UZ98_9RHOB</name>
<dbReference type="Pfam" id="PF01471">
    <property type="entry name" value="PG_binding_1"/>
    <property type="match status" value="1"/>
</dbReference>
<dbReference type="InterPro" id="IPR036365">
    <property type="entry name" value="PGBD-like_sf"/>
</dbReference>
<evidence type="ECO:0000313" key="5">
    <source>
        <dbReference type="Proteomes" id="UP001440612"/>
    </source>
</evidence>
<dbReference type="EMBL" id="CP150951">
    <property type="protein sequence ID" value="WZC47487.1"/>
    <property type="molecule type" value="Genomic_DNA"/>
</dbReference>
<gene>
    <name evidence="4" type="ORF">AABB29_11170</name>
</gene>
<dbReference type="InterPro" id="IPR009003">
    <property type="entry name" value="Peptidase_S1_PA"/>
</dbReference>
<feature type="region of interest" description="Disordered" evidence="1">
    <location>
        <begin position="109"/>
        <end position="131"/>
    </location>
</feature>
<proteinExistence type="predicted"/>
<evidence type="ECO:0000259" key="3">
    <source>
        <dbReference type="Pfam" id="PF01471"/>
    </source>
</evidence>
<feature type="compositionally biased region" description="Low complexity" evidence="1">
    <location>
        <begin position="110"/>
        <end position="124"/>
    </location>
</feature>
<dbReference type="InterPro" id="IPR036366">
    <property type="entry name" value="PGBDSf"/>
</dbReference>
<feature type="signal peptide" evidence="2">
    <location>
        <begin position="1"/>
        <end position="20"/>
    </location>
</feature>
<feature type="domain" description="Peptidoglycan binding-like" evidence="3">
    <location>
        <begin position="167"/>
        <end position="217"/>
    </location>
</feature>
<feature type="chain" id="PRO_5046724557" evidence="2">
    <location>
        <begin position="21"/>
        <end position="588"/>
    </location>
</feature>